<evidence type="ECO:0000259" key="2">
    <source>
        <dbReference type="Pfam" id="PF03732"/>
    </source>
</evidence>
<sequence>MDPDGAVADDVKSNAPALTEGTVLVEKFIRANPNAPPPPPPLIPQPTPTAPQVVETIRREKPPVDRIRKQGAKEFRANIDDDPERAEFWLESTSGVFDELSCTLRNQKWKEFLELKQGRMTVTEYEHEFVRLSKDARECVSIEDIMCKRFEDGLNEDIRLFVGILELKEFFVLVERACKAEKLAKEKRKADIESRDSKKR</sequence>
<evidence type="ECO:0000256" key="1">
    <source>
        <dbReference type="SAM" id="MobiDB-lite"/>
    </source>
</evidence>
<keyword evidence="4" id="KW-1185">Reference proteome</keyword>
<dbReference type="OrthoDB" id="2272416at2759"/>
<dbReference type="EMBL" id="SMMG02000027">
    <property type="protein sequence ID" value="KAA3452452.1"/>
    <property type="molecule type" value="Genomic_DNA"/>
</dbReference>
<accession>A0A5B6U8J3</accession>
<protein>
    <submittedName>
        <fullName evidence="3">Gag-Pol polyprotein</fullName>
    </submittedName>
</protein>
<feature type="compositionally biased region" description="Pro residues" evidence="1">
    <location>
        <begin position="34"/>
        <end position="49"/>
    </location>
</feature>
<dbReference type="PANTHER" id="PTHR34482">
    <property type="entry name" value="DNA DAMAGE-INDUCIBLE PROTEIN 1-LIKE"/>
    <property type="match status" value="1"/>
</dbReference>
<feature type="domain" description="Retrotransposon gag" evidence="2">
    <location>
        <begin position="107"/>
        <end position="156"/>
    </location>
</feature>
<evidence type="ECO:0000313" key="4">
    <source>
        <dbReference type="Proteomes" id="UP000325315"/>
    </source>
</evidence>
<dbReference type="Pfam" id="PF03732">
    <property type="entry name" value="Retrotrans_gag"/>
    <property type="match status" value="1"/>
</dbReference>
<gene>
    <name evidence="3" type="ORF">EPI10_034400</name>
</gene>
<feature type="region of interest" description="Disordered" evidence="1">
    <location>
        <begin position="31"/>
        <end position="50"/>
    </location>
</feature>
<dbReference type="InterPro" id="IPR005162">
    <property type="entry name" value="Retrotrans_gag_dom"/>
</dbReference>
<reference evidence="4" key="1">
    <citation type="journal article" date="2019" name="Plant Biotechnol. J.">
        <title>Genome sequencing of the Australian wild diploid species Gossypium australe highlights disease resistance and delayed gland morphogenesis.</title>
        <authorList>
            <person name="Cai Y."/>
            <person name="Cai X."/>
            <person name="Wang Q."/>
            <person name="Wang P."/>
            <person name="Zhang Y."/>
            <person name="Cai C."/>
            <person name="Xu Y."/>
            <person name="Wang K."/>
            <person name="Zhou Z."/>
            <person name="Wang C."/>
            <person name="Geng S."/>
            <person name="Li B."/>
            <person name="Dong Q."/>
            <person name="Hou Y."/>
            <person name="Wang H."/>
            <person name="Ai P."/>
            <person name="Liu Z."/>
            <person name="Yi F."/>
            <person name="Sun M."/>
            <person name="An G."/>
            <person name="Cheng J."/>
            <person name="Zhang Y."/>
            <person name="Shi Q."/>
            <person name="Xie Y."/>
            <person name="Shi X."/>
            <person name="Chang Y."/>
            <person name="Huang F."/>
            <person name="Chen Y."/>
            <person name="Hong S."/>
            <person name="Mi L."/>
            <person name="Sun Q."/>
            <person name="Zhang L."/>
            <person name="Zhou B."/>
            <person name="Peng R."/>
            <person name="Zhang X."/>
            <person name="Liu F."/>
        </authorList>
    </citation>
    <scope>NUCLEOTIDE SEQUENCE [LARGE SCALE GENOMIC DNA]</scope>
    <source>
        <strain evidence="4">cv. PA1801</strain>
    </source>
</reference>
<evidence type="ECO:0000313" key="3">
    <source>
        <dbReference type="EMBL" id="KAA3452452.1"/>
    </source>
</evidence>
<proteinExistence type="predicted"/>
<name>A0A5B6U8J3_9ROSI</name>
<dbReference type="AlphaFoldDB" id="A0A5B6U8J3"/>
<dbReference type="PANTHER" id="PTHR34482:SF36">
    <property type="entry name" value="RETROTRANSPOSON GAG DOMAIN-CONTAINING PROTEIN"/>
    <property type="match status" value="1"/>
</dbReference>
<dbReference type="Proteomes" id="UP000325315">
    <property type="component" value="Unassembled WGS sequence"/>
</dbReference>
<comment type="caution">
    <text evidence="3">The sequence shown here is derived from an EMBL/GenBank/DDBJ whole genome shotgun (WGS) entry which is preliminary data.</text>
</comment>
<organism evidence="3 4">
    <name type="scientific">Gossypium australe</name>
    <dbReference type="NCBI Taxonomy" id="47621"/>
    <lineage>
        <taxon>Eukaryota</taxon>
        <taxon>Viridiplantae</taxon>
        <taxon>Streptophyta</taxon>
        <taxon>Embryophyta</taxon>
        <taxon>Tracheophyta</taxon>
        <taxon>Spermatophyta</taxon>
        <taxon>Magnoliopsida</taxon>
        <taxon>eudicotyledons</taxon>
        <taxon>Gunneridae</taxon>
        <taxon>Pentapetalae</taxon>
        <taxon>rosids</taxon>
        <taxon>malvids</taxon>
        <taxon>Malvales</taxon>
        <taxon>Malvaceae</taxon>
        <taxon>Malvoideae</taxon>
        <taxon>Gossypium</taxon>
    </lineage>
</organism>